<reference evidence="17" key="1">
    <citation type="submission" date="2017-01" db="EMBL/GenBank/DDBJ databases">
        <authorList>
            <person name="Wang Y."/>
            <person name="White M."/>
            <person name="Kvist S."/>
            <person name="Moncalvo J.-M."/>
        </authorList>
    </citation>
    <scope>NUCLEOTIDE SEQUENCE [LARGE SCALE GENOMIC DNA]</scope>
    <source>
        <strain evidence="17">ID-206-W2</strain>
    </source>
</reference>
<dbReference type="CDD" id="cd00354">
    <property type="entry name" value="FBPase"/>
    <property type="match status" value="1"/>
</dbReference>
<evidence type="ECO:0000256" key="10">
    <source>
        <dbReference type="ARBA" id="ARBA00024331"/>
    </source>
</evidence>
<dbReference type="Gene3D" id="3.40.190.80">
    <property type="match status" value="1"/>
</dbReference>
<evidence type="ECO:0000256" key="3">
    <source>
        <dbReference type="ARBA" id="ARBA00010941"/>
    </source>
</evidence>
<dbReference type="Pfam" id="PF18913">
    <property type="entry name" value="FBPase_C"/>
    <property type="match status" value="1"/>
</dbReference>
<dbReference type="GO" id="GO:0046872">
    <property type="term" value="F:metal ion binding"/>
    <property type="evidence" value="ECO:0007669"/>
    <property type="project" value="UniProtKB-KW"/>
</dbReference>
<name>A0A1R1YA95_9FUNG</name>
<dbReference type="FunFam" id="3.40.190.80:FF:000001">
    <property type="entry name" value="Fructose-1,6-bisphosphatase class 1"/>
    <property type="match status" value="1"/>
</dbReference>
<evidence type="ECO:0000256" key="11">
    <source>
        <dbReference type="ARBA" id="ARBA00032973"/>
    </source>
</evidence>
<dbReference type="Pfam" id="PF00316">
    <property type="entry name" value="FBPase"/>
    <property type="match status" value="1"/>
</dbReference>
<evidence type="ECO:0000256" key="6">
    <source>
        <dbReference type="ARBA" id="ARBA00022723"/>
    </source>
</evidence>
<accession>A0A1R1YA95</accession>
<evidence type="ECO:0000259" key="14">
    <source>
        <dbReference type="Pfam" id="PF00316"/>
    </source>
</evidence>
<dbReference type="EMBL" id="LSSM01002003">
    <property type="protein sequence ID" value="OMJ23576.1"/>
    <property type="molecule type" value="Genomic_DNA"/>
</dbReference>
<dbReference type="Proteomes" id="UP000187429">
    <property type="component" value="Unassembled WGS sequence"/>
</dbReference>
<evidence type="ECO:0000313" key="17">
    <source>
        <dbReference type="Proteomes" id="UP000187429"/>
    </source>
</evidence>
<dbReference type="EC" id="3.1.3.11" evidence="5"/>
<comment type="pathway">
    <text evidence="10">Carbohydrate biosynthesis.</text>
</comment>
<keyword evidence="6" id="KW-0479">Metal-binding</keyword>
<dbReference type="InterPro" id="IPR020548">
    <property type="entry name" value="Fructose_bisphosphatase_AS"/>
</dbReference>
<dbReference type="OrthoDB" id="10256725at2759"/>
<dbReference type="PANTHER" id="PTHR11556">
    <property type="entry name" value="FRUCTOSE-1,6-BISPHOSPHATASE-RELATED"/>
    <property type="match status" value="1"/>
</dbReference>
<gene>
    <name evidence="16" type="ORF">AYI69_g4921</name>
</gene>
<dbReference type="FunFam" id="3.30.540.10:FF:000002">
    <property type="entry name" value="Fructose-1,6-bisphosphatase class 1"/>
    <property type="match status" value="1"/>
</dbReference>
<dbReference type="SUPFAM" id="SSF56655">
    <property type="entry name" value="Carbohydrate phosphatase"/>
    <property type="match status" value="1"/>
</dbReference>
<keyword evidence="7 13" id="KW-0378">Hydrolase</keyword>
<evidence type="ECO:0000256" key="5">
    <source>
        <dbReference type="ARBA" id="ARBA00013093"/>
    </source>
</evidence>
<dbReference type="GO" id="GO:0006094">
    <property type="term" value="P:gluconeogenesis"/>
    <property type="evidence" value="ECO:0007669"/>
    <property type="project" value="TreeGrafter"/>
</dbReference>
<comment type="similarity">
    <text evidence="3 13">Belongs to the FBPase class 1 family.</text>
</comment>
<evidence type="ECO:0000256" key="9">
    <source>
        <dbReference type="ARBA" id="ARBA00023277"/>
    </source>
</evidence>
<evidence type="ECO:0000256" key="4">
    <source>
        <dbReference type="ARBA" id="ARBA00011881"/>
    </source>
</evidence>
<keyword evidence="9 13" id="KW-0119">Carbohydrate metabolism</keyword>
<feature type="domain" description="Fructose-1-6-bisphosphatase class 1 C-terminal" evidence="15">
    <location>
        <begin position="208"/>
        <end position="338"/>
    </location>
</feature>
<dbReference type="GO" id="GO:0006000">
    <property type="term" value="P:fructose metabolic process"/>
    <property type="evidence" value="ECO:0007669"/>
    <property type="project" value="TreeGrafter"/>
</dbReference>
<dbReference type="PANTHER" id="PTHR11556:SF1">
    <property type="entry name" value="FRUCTOSE-BISPHOSPHATASE"/>
    <property type="match status" value="1"/>
</dbReference>
<protein>
    <recommendedName>
        <fullName evidence="12">Fructose-1,6-bisphosphatase</fullName>
        <ecNumber evidence="5">3.1.3.11</ecNumber>
    </recommendedName>
    <alternativeName>
        <fullName evidence="11">D-fructose-1,6-bisphosphate 1-phosphohydrolase</fullName>
    </alternativeName>
</protein>
<dbReference type="AlphaFoldDB" id="A0A1R1YA95"/>
<dbReference type="PIRSF" id="PIRSF000904">
    <property type="entry name" value="FBPtase_SBPase"/>
    <property type="match status" value="1"/>
</dbReference>
<dbReference type="GO" id="GO:0005986">
    <property type="term" value="P:sucrose biosynthetic process"/>
    <property type="evidence" value="ECO:0007669"/>
    <property type="project" value="TreeGrafter"/>
</dbReference>
<proteinExistence type="inferred from homology"/>
<dbReference type="GO" id="GO:0030388">
    <property type="term" value="P:fructose 1,6-bisphosphate metabolic process"/>
    <property type="evidence" value="ECO:0007669"/>
    <property type="project" value="TreeGrafter"/>
</dbReference>
<dbReference type="GO" id="GO:0006002">
    <property type="term" value="P:fructose 6-phosphate metabolic process"/>
    <property type="evidence" value="ECO:0007669"/>
    <property type="project" value="TreeGrafter"/>
</dbReference>
<evidence type="ECO:0000256" key="13">
    <source>
        <dbReference type="RuleBase" id="RU000508"/>
    </source>
</evidence>
<dbReference type="GO" id="GO:0042132">
    <property type="term" value="F:fructose 1,6-bisphosphate 1-phosphatase activity"/>
    <property type="evidence" value="ECO:0007669"/>
    <property type="project" value="UniProtKB-EC"/>
</dbReference>
<dbReference type="Gene3D" id="3.30.540.10">
    <property type="entry name" value="Fructose-1,6-Bisphosphatase, subunit A, domain 1"/>
    <property type="match status" value="1"/>
</dbReference>
<evidence type="ECO:0000256" key="2">
    <source>
        <dbReference type="ARBA" id="ARBA00001946"/>
    </source>
</evidence>
<dbReference type="GO" id="GO:0005829">
    <property type="term" value="C:cytosol"/>
    <property type="evidence" value="ECO:0007669"/>
    <property type="project" value="TreeGrafter"/>
</dbReference>
<evidence type="ECO:0000259" key="15">
    <source>
        <dbReference type="Pfam" id="PF18913"/>
    </source>
</evidence>
<feature type="domain" description="Fructose-1-6-bisphosphatase class I N-terminal" evidence="14">
    <location>
        <begin position="16"/>
        <end position="204"/>
    </location>
</feature>
<evidence type="ECO:0000256" key="8">
    <source>
        <dbReference type="ARBA" id="ARBA00022842"/>
    </source>
</evidence>
<organism evidence="16 17">
    <name type="scientific">Smittium culicis</name>
    <dbReference type="NCBI Taxonomy" id="133412"/>
    <lineage>
        <taxon>Eukaryota</taxon>
        <taxon>Fungi</taxon>
        <taxon>Fungi incertae sedis</taxon>
        <taxon>Zoopagomycota</taxon>
        <taxon>Kickxellomycotina</taxon>
        <taxon>Harpellomycetes</taxon>
        <taxon>Harpellales</taxon>
        <taxon>Legeriomycetaceae</taxon>
        <taxon>Smittium</taxon>
    </lineage>
</organism>
<evidence type="ECO:0000313" key="16">
    <source>
        <dbReference type="EMBL" id="OMJ23576.1"/>
    </source>
</evidence>
<dbReference type="NCBIfam" id="NF006778">
    <property type="entry name" value="PRK09293.1-1"/>
    <property type="match status" value="1"/>
</dbReference>
<comment type="catalytic activity">
    <reaction evidence="1">
        <text>beta-D-fructose 1,6-bisphosphate + H2O = beta-D-fructose 6-phosphate + phosphate</text>
        <dbReference type="Rhea" id="RHEA:11064"/>
        <dbReference type="ChEBI" id="CHEBI:15377"/>
        <dbReference type="ChEBI" id="CHEBI:32966"/>
        <dbReference type="ChEBI" id="CHEBI:43474"/>
        <dbReference type="ChEBI" id="CHEBI:57634"/>
        <dbReference type="EC" id="3.1.3.11"/>
    </reaction>
</comment>
<dbReference type="PRINTS" id="PR00115">
    <property type="entry name" value="F16BPHPHTASE"/>
</dbReference>
<evidence type="ECO:0000256" key="7">
    <source>
        <dbReference type="ARBA" id="ARBA00022801"/>
    </source>
</evidence>
<dbReference type="HAMAP" id="MF_01855">
    <property type="entry name" value="FBPase_class1"/>
    <property type="match status" value="1"/>
</dbReference>
<evidence type="ECO:0000256" key="12">
    <source>
        <dbReference type="ARBA" id="ARBA00070480"/>
    </source>
</evidence>
<dbReference type="PROSITE" id="PS00124">
    <property type="entry name" value="FBPASE"/>
    <property type="match status" value="1"/>
</dbReference>
<dbReference type="InterPro" id="IPR000146">
    <property type="entry name" value="FBPase_class-1"/>
</dbReference>
<sequence length="351" mass="38594">MSSFTNSDIPQTDLLTLTRYVLEMQRDHPTATGNLTMLINAIQVGCKFVESCVRKARLINLVGLAGEVNVQGEDQKKLDILSNDIFVNALTASGKVASMVSEEIDHLIKVDPSRRGKYCVTFDPLDGSSNIDAGINVGTIFGIFEEKESATSDIDSYLVQGSTIKVAGYCMYGSSCNLVITLGHNRVDGFTLDPSLGEFILTHPNIRVPTKGSIYSINEGNSMFFDEATLKYIESVKYPDPSSGKKPFSARYTGSMVADVHRTFLYGGIFAYPADKKSKNGKLRTLYESFPMAYLCEQAGGKATTGSKRVLDITPIEIHDRSPIFLGSAEDIDNIEESFKKYSNVLEQRFS</sequence>
<dbReference type="PIRSF" id="PIRSF500210">
    <property type="entry name" value="FBPtase"/>
    <property type="match status" value="1"/>
</dbReference>
<evidence type="ECO:0000256" key="1">
    <source>
        <dbReference type="ARBA" id="ARBA00001273"/>
    </source>
</evidence>
<comment type="subunit">
    <text evidence="4">Homotetramer.</text>
</comment>
<dbReference type="InterPro" id="IPR028343">
    <property type="entry name" value="FBPtase"/>
</dbReference>
<keyword evidence="8" id="KW-0460">Magnesium</keyword>
<comment type="caution">
    <text evidence="16">The sequence shown here is derived from an EMBL/GenBank/DDBJ whole genome shotgun (WGS) entry which is preliminary data.</text>
</comment>
<comment type="cofactor">
    <cofactor evidence="2">
        <name>Mg(2+)</name>
        <dbReference type="ChEBI" id="CHEBI:18420"/>
    </cofactor>
</comment>
<dbReference type="InterPro" id="IPR033391">
    <property type="entry name" value="FBPase_N"/>
</dbReference>
<keyword evidence="17" id="KW-1185">Reference proteome</keyword>
<dbReference type="InterPro" id="IPR044015">
    <property type="entry name" value="FBPase_C_dom"/>
</dbReference>